<dbReference type="EMBL" id="CP095045">
    <property type="protein sequence ID" value="UOQ57048.1"/>
    <property type="molecule type" value="Genomic_DNA"/>
</dbReference>
<evidence type="ECO:0000313" key="2">
    <source>
        <dbReference type="EMBL" id="UOQ57048.1"/>
    </source>
</evidence>
<evidence type="ECO:0000313" key="3">
    <source>
        <dbReference type="Proteomes" id="UP000831786"/>
    </source>
</evidence>
<gene>
    <name evidence="2" type="ORF">MUN78_15515</name>
</gene>
<proteinExistence type="predicted"/>
<protein>
    <recommendedName>
        <fullName evidence="4">Adhesin domain-containing protein</fullName>
    </recommendedName>
</protein>
<organism evidence="2 3">
    <name type="scientific">Leucobacter allii</name>
    <dbReference type="NCBI Taxonomy" id="2932247"/>
    <lineage>
        <taxon>Bacteria</taxon>
        <taxon>Bacillati</taxon>
        <taxon>Actinomycetota</taxon>
        <taxon>Actinomycetes</taxon>
        <taxon>Micrococcales</taxon>
        <taxon>Microbacteriaceae</taxon>
        <taxon>Leucobacter</taxon>
    </lineage>
</organism>
<feature type="compositionally biased region" description="Low complexity" evidence="1">
    <location>
        <begin position="32"/>
        <end position="43"/>
    </location>
</feature>
<keyword evidence="3" id="KW-1185">Reference proteome</keyword>
<evidence type="ECO:0008006" key="4">
    <source>
        <dbReference type="Google" id="ProtNLM"/>
    </source>
</evidence>
<reference evidence="2 3" key="1">
    <citation type="submission" date="2022-04" db="EMBL/GenBank/DDBJ databases">
        <title>Leucobacter sp. isolated from rhizosphere of garlic.</title>
        <authorList>
            <person name="Won M."/>
            <person name="Lee C.-M."/>
            <person name="Woen H.-Y."/>
            <person name="Kwon S.-W."/>
        </authorList>
    </citation>
    <scope>NUCLEOTIDE SEQUENCE [LARGE SCALE GENOMIC DNA]</scope>
    <source>
        <strain evidence="2 3">H21R-40</strain>
    </source>
</reference>
<evidence type="ECO:0000256" key="1">
    <source>
        <dbReference type="SAM" id="MobiDB-lite"/>
    </source>
</evidence>
<feature type="compositionally biased region" description="Basic and acidic residues" evidence="1">
    <location>
        <begin position="1"/>
        <end position="15"/>
    </location>
</feature>
<accession>A0ABY4FL95</accession>
<dbReference type="RefSeq" id="WP_244727633.1">
    <property type="nucleotide sequence ID" value="NZ_CP095045.1"/>
</dbReference>
<name>A0ABY4FL95_9MICO</name>
<sequence>MTHDDRTGTPEDRAAPDPTQTPGPHAAAPRVGAPSAGTPGAAAPSTAARATLIATAVVGGVALLTIGAQTAAGAFAPGPGVVLEEFTDGATVSSGGAADGTEQHEFLDASDVAELELDISAAEFTIAFAETDEAELRVAGPRAGSWNWETEEGTLSVEAPDTGFAAACLIDCASNDHLDRVTLTLPQRLAESGKLSVEADVAAGTLRGAGDFDRLGLEITGGEVEMSGSARALELDVQAGESRLELADVATAEIDLSAGEARTRLTGTAPDAVRLDASMGSAELQLPEAEYRVDVRGELGEVDNRLASADDSAHEVVVRARAAEVLLR</sequence>
<feature type="region of interest" description="Disordered" evidence="1">
    <location>
        <begin position="1"/>
        <end position="43"/>
    </location>
</feature>
<dbReference type="Proteomes" id="UP000831786">
    <property type="component" value="Chromosome"/>
</dbReference>